<dbReference type="Gene3D" id="3.40.50.300">
    <property type="entry name" value="P-loop containing nucleotide triphosphate hydrolases"/>
    <property type="match status" value="1"/>
</dbReference>
<accession>A0ABM7GQC3</accession>
<dbReference type="InterPro" id="IPR003439">
    <property type="entry name" value="ABC_transporter-like_ATP-bd"/>
</dbReference>
<dbReference type="Pfam" id="PF00005">
    <property type="entry name" value="ABC_tran"/>
    <property type="match status" value="1"/>
</dbReference>
<dbReference type="EMBL" id="AP019416">
    <property type="protein sequence ID" value="BBI52928.1"/>
    <property type="molecule type" value="Genomic_DNA"/>
</dbReference>
<gene>
    <name evidence="3" type="ORF">HORIV_53490</name>
</gene>
<feature type="domain" description="ABC transporter" evidence="2">
    <location>
        <begin position="14"/>
        <end position="45"/>
    </location>
</feature>
<dbReference type="PANTHER" id="PTHR42781:SF4">
    <property type="entry name" value="SPERMIDINE_PUTRESCINE IMPORT ATP-BINDING PROTEIN POTA"/>
    <property type="match status" value="1"/>
</dbReference>
<dbReference type="SUPFAM" id="SSF52540">
    <property type="entry name" value="P-loop containing nucleoside triphosphate hydrolases"/>
    <property type="match status" value="1"/>
</dbReference>
<evidence type="ECO:0000313" key="4">
    <source>
        <dbReference type="Proteomes" id="UP000289555"/>
    </source>
</evidence>
<evidence type="ECO:0000259" key="2">
    <source>
        <dbReference type="Pfam" id="PF00005"/>
    </source>
</evidence>
<evidence type="ECO:0000256" key="1">
    <source>
        <dbReference type="ARBA" id="ARBA00022448"/>
    </source>
</evidence>
<keyword evidence="4" id="KW-1185">Reference proteome</keyword>
<dbReference type="InterPro" id="IPR027417">
    <property type="entry name" value="P-loop_NTPase"/>
</dbReference>
<dbReference type="PANTHER" id="PTHR42781">
    <property type="entry name" value="SPERMIDINE/PUTRESCINE IMPORT ATP-BINDING PROTEIN POTA"/>
    <property type="match status" value="1"/>
</dbReference>
<name>A0ABM7GQC3_9GAMM</name>
<proteinExistence type="predicted"/>
<dbReference type="Proteomes" id="UP000289555">
    <property type="component" value="Chromosome"/>
</dbReference>
<dbReference type="InterPro" id="IPR050093">
    <property type="entry name" value="ABC_SmlMolc_Importer"/>
</dbReference>
<keyword evidence="1" id="KW-0813">Transport</keyword>
<protein>
    <recommendedName>
        <fullName evidence="2">ABC transporter domain-containing protein</fullName>
    </recommendedName>
</protein>
<sequence length="143" mass="15711">MASQGAFRRAGQALPNALSGGQRQRVALARALARDPKVLLLDEPFSAVDQVTRRRLQRELALLREQIDIPIVLVTHDLEEAAALADQICVLHNGASLQQAAPDALFRRPASPLIARLLDRHNLFEGVVVDVAGQRRLKWGTLT</sequence>
<evidence type="ECO:0000313" key="3">
    <source>
        <dbReference type="EMBL" id="BBI52928.1"/>
    </source>
</evidence>
<organism evidence="3 4">
    <name type="scientific">Vreelandella olivaria</name>
    <dbReference type="NCBI Taxonomy" id="390919"/>
    <lineage>
        <taxon>Bacteria</taxon>
        <taxon>Pseudomonadati</taxon>
        <taxon>Pseudomonadota</taxon>
        <taxon>Gammaproteobacteria</taxon>
        <taxon>Oceanospirillales</taxon>
        <taxon>Halomonadaceae</taxon>
        <taxon>Vreelandella</taxon>
    </lineage>
</organism>
<reference evidence="4" key="1">
    <citation type="journal article" date="2019" name="Microbiol. Resour. Announc.">
        <title>Complete Genome Sequence of Halomonas olivaria, a Moderately Halophilic Bacterium Isolated from Olive Processing Effluents, Obtained by Nanopore Sequencing.</title>
        <authorList>
            <person name="Nagata S."/>
            <person name="Ii K.M."/>
            <person name="Tsukimi T."/>
            <person name="Miura M.C."/>
            <person name="Galipon J."/>
            <person name="Arakawa K."/>
        </authorList>
    </citation>
    <scope>NUCLEOTIDE SEQUENCE [LARGE SCALE GENOMIC DNA]</scope>
    <source>
        <strain evidence="4">TYRC17</strain>
    </source>
</reference>